<dbReference type="SUPFAM" id="SSF53448">
    <property type="entry name" value="Nucleotide-diphospho-sugar transferases"/>
    <property type="match status" value="1"/>
</dbReference>
<dbReference type="CDD" id="cd00761">
    <property type="entry name" value="Glyco_tranf_GTA_type"/>
    <property type="match status" value="1"/>
</dbReference>
<protein>
    <recommendedName>
        <fullName evidence="1">Glycosyltransferase 2-like domain-containing protein</fullName>
    </recommendedName>
</protein>
<proteinExistence type="predicted"/>
<dbReference type="Gene3D" id="3.90.550.10">
    <property type="entry name" value="Spore Coat Polysaccharide Biosynthesis Protein SpsA, Chain A"/>
    <property type="match status" value="1"/>
</dbReference>
<gene>
    <name evidence="2" type="ORF">NT6N_26670</name>
</gene>
<feature type="domain" description="Glycosyltransferase 2-like" evidence="1">
    <location>
        <begin position="4"/>
        <end position="111"/>
    </location>
</feature>
<evidence type="ECO:0000259" key="1">
    <source>
        <dbReference type="Pfam" id="PF00535"/>
    </source>
</evidence>
<organism evidence="2">
    <name type="scientific">Oceaniferula spumae</name>
    <dbReference type="NCBI Taxonomy" id="2979115"/>
    <lineage>
        <taxon>Bacteria</taxon>
        <taxon>Pseudomonadati</taxon>
        <taxon>Verrucomicrobiota</taxon>
        <taxon>Verrucomicrobiia</taxon>
        <taxon>Verrucomicrobiales</taxon>
        <taxon>Verrucomicrobiaceae</taxon>
        <taxon>Oceaniferula</taxon>
    </lineage>
</organism>
<sequence>MKISVIICTHNPRVDYLRRTLEALEKQTYSKNNWEFILIDNASEKPLASHWDLSWHPNSRHVHEAELGLTNARIRGISESKGDLLLFVDDDNILHRDYLQRCVDIANSKPSLGCFGAGKLVPEYEVKPEKELLPYTGFLALRSVDKAYWSNDSADLWTPWGAGLVVTRKVAEAQYAKLKESKMSRMLGRKGDVLTSGEDDEFSWTACEMGLGKGIFPELEVIHLIGARRIERDYLLRLAKGSRYSRVILLSIHGQELPNYVPPPSGWRIWKYLLTLKRSKFIEEGSRWWNLRNMPPTDREFILARSEGVKEALLLLGKHNVEREL</sequence>
<dbReference type="InterPro" id="IPR001173">
    <property type="entry name" value="Glyco_trans_2-like"/>
</dbReference>
<reference evidence="2" key="1">
    <citation type="submission" date="2024-07" db="EMBL/GenBank/DDBJ databases">
        <title>Complete genome sequence of Verrucomicrobiaceae bacterium NT6N.</title>
        <authorList>
            <person name="Huang C."/>
            <person name="Takami H."/>
            <person name="Hamasaki K."/>
        </authorList>
    </citation>
    <scope>NUCLEOTIDE SEQUENCE</scope>
    <source>
        <strain evidence="2">NT6N</strain>
    </source>
</reference>
<dbReference type="PANTHER" id="PTHR22916">
    <property type="entry name" value="GLYCOSYLTRANSFERASE"/>
    <property type="match status" value="1"/>
</dbReference>
<dbReference type="EMBL" id="AP026866">
    <property type="protein sequence ID" value="BDS07627.1"/>
    <property type="molecule type" value="Genomic_DNA"/>
</dbReference>
<dbReference type="KEGG" id="osu:NT6N_26670"/>
<dbReference type="AlphaFoldDB" id="A0AAT9FNC9"/>
<name>A0AAT9FNC9_9BACT</name>
<accession>A0AAT9FNC9</accession>
<dbReference type="InterPro" id="IPR029044">
    <property type="entry name" value="Nucleotide-diphossugar_trans"/>
</dbReference>
<dbReference type="GO" id="GO:0016758">
    <property type="term" value="F:hexosyltransferase activity"/>
    <property type="evidence" value="ECO:0007669"/>
    <property type="project" value="UniProtKB-ARBA"/>
</dbReference>
<dbReference type="Pfam" id="PF00535">
    <property type="entry name" value="Glycos_transf_2"/>
    <property type="match status" value="1"/>
</dbReference>
<evidence type="ECO:0000313" key="2">
    <source>
        <dbReference type="EMBL" id="BDS07627.1"/>
    </source>
</evidence>